<dbReference type="GO" id="GO:0048278">
    <property type="term" value="P:vesicle docking"/>
    <property type="evidence" value="ECO:0007669"/>
    <property type="project" value="TreeGrafter"/>
</dbReference>
<evidence type="ECO:0000256" key="8">
    <source>
        <dbReference type="ARBA" id="ARBA00023054"/>
    </source>
</evidence>
<keyword evidence="3" id="KW-0813">Transport</keyword>
<dbReference type="PANTHER" id="PTHR19957">
    <property type="entry name" value="SYNTAXIN"/>
    <property type="match status" value="1"/>
</dbReference>
<dbReference type="InterPro" id="IPR006012">
    <property type="entry name" value="Syntaxin/epimorphin_CS"/>
</dbReference>
<evidence type="ECO:0000256" key="6">
    <source>
        <dbReference type="ARBA" id="ARBA00022989"/>
    </source>
</evidence>
<dbReference type="AlphaFoldDB" id="A0A4E0RIM8"/>
<evidence type="ECO:0000256" key="10">
    <source>
        <dbReference type="SAM" id="MobiDB-lite"/>
    </source>
</evidence>
<comment type="subcellular location">
    <subcellularLocation>
        <location evidence="1">Golgi apparatus membrane</location>
        <topology evidence="1">Single-pass type IV membrane protein</topology>
    </subcellularLocation>
</comment>
<dbReference type="GO" id="GO:0031201">
    <property type="term" value="C:SNARE complex"/>
    <property type="evidence" value="ECO:0007669"/>
    <property type="project" value="TreeGrafter"/>
</dbReference>
<sequence>MTTRSLTESFLFMRNNAFQNRQFFADSRPDDHEALVQRSKDKDTESGRPVNRFPPEWQRLVNSVQYTFTVIRQKMKELIALHDRHLMATNLDDNVDEDQEIEQQTKELTEIFSLSHRQLGQLSKLRHSSSLWKGNQVQKCSENVLSSLARTLQDLSTAFRRAQSSYLNKLKSRDERIKGYLSMGPQLDDGLSGTADEFGDNEYQLWEAQRQRRGMLLEENTNMVVQREQEINQIVRSIHELNEIFRDVAQLVVDQGTIVDRIDYNVEHTQMRVESGLKQLTEARKHQSKDRKMLVILVLAALVVVFGLLLIVTKFT</sequence>
<dbReference type="EMBL" id="JXXN02000763">
    <property type="protein sequence ID" value="THD26381.1"/>
    <property type="molecule type" value="Genomic_DNA"/>
</dbReference>
<gene>
    <name evidence="13" type="ORF">D915_002770</name>
</gene>
<dbReference type="GO" id="GO:0006886">
    <property type="term" value="P:intracellular protein transport"/>
    <property type="evidence" value="ECO:0007669"/>
    <property type="project" value="InterPro"/>
</dbReference>
<dbReference type="Gene3D" id="1.20.58.70">
    <property type="match status" value="1"/>
</dbReference>
<dbReference type="InterPro" id="IPR045242">
    <property type="entry name" value="Syntaxin"/>
</dbReference>
<dbReference type="GO" id="GO:0005484">
    <property type="term" value="F:SNAP receptor activity"/>
    <property type="evidence" value="ECO:0007669"/>
    <property type="project" value="InterPro"/>
</dbReference>
<evidence type="ECO:0000256" key="4">
    <source>
        <dbReference type="ARBA" id="ARBA00022692"/>
    </source>
</evidence>
<keyword evidence="14" id="KW-1185">Reference proteome</keyword>
<evidence type="ECO:0000259" key="12">
    <source>
        <dbReference type="PROSITE" id="PS50192"/>
    </source>
</evidence>
<dbReference type="PROSITE" id="PS00914">
    <property type="entry name" value="SYNTAXIN"/>
    <property type="match status" value="1"/>
</dbReference>
<evidence type="ECO:0000313" key="14">
    <source>
        <dbReference type="Proteomes" id="UP000230066"/>
    </source>
</evidence>
<dbReference type="InterPro" id="IPR000727">
    <property type="entry name" value="T_SNARE_dom"/>
</dbReference>
<reference evidence="13" key="1">
    <citation type="submission" date="2019-03" db="EMBL/GenBank/DDBJ databases">
        <title>Improved annotation for the trematode Fasciola hepatica.</title>
        <authorList>
            <person name="Choi Y.-J."/>
            <person name="Martin J."/>
            <person name="Mitreva M."/>
        </authorList>
    </citation>
    <scope>NUCLEOTIDE SEQUENCE [LARGE SCALE GENOMIC DNA]</scope>
</reference>
<organism evidence="13 14">
    <name type="scientific">Fasciola hepatica</name>
    <name type="common">Liver fluke</name>
    <dbReference type="NCBI Taxonomy" id="6192"/>
    <lineage>
        <taxon>Eukaryota</taxon>
        <taxon>Metazoa</taxon>
        <taxon>Spiralia</taxon>
        <taxon>Lophotrochozoa</taxon>
        <taxon>Platyhelminthes</taxon>
        <taxon>Trematoda</taxon>
        <taxon>Digenea</taxon>
        <taxon>Plagiorchiida</taxon>
        <taxon>Echinostomata</taxon>
        <taxon>Echinostomatoidea</taxon>
        <taxon>Fasciolidae</taxon>
        <taxon>Fasciola</taxon>
    </lineage>
</organism>
<name>A0A4E0RIM8_FASHE</name>
<dbReference type="PANTHER" id="PTHR19957:SF83">
    <property type="entry name" value="SYNTAXIN-16"/>
    <property type="match status" value="1"/>
</dbReference>
<feature type="domain" description="T-SNARE coiled-coil homology" evidence="12">
    <location>
        <begin position="221"/>
        <end position="283"/>
    </location>
</feature>
<dbReference type="CDD" id="cd15845">
    <property type="entry name" value="SNARE_syntaxin16"/>
    <property type="match status" value="1"/>
</dbReference>
<evidence type="ECO:0000256" key="2">
    <source>
        <dbReference type="ARBA" id="ARBA00009063"/>
    </source>
</evidence>
<dbReference type="PROSITE" id="PS50192">
    <property type="entry name" value="T_SNARE"/>
    <property type="match status" value="1"/>
</dbReference>
<evidence type="ECO:0000256" key="1">
    <source>
        <dbReference type="ARBA" id="ARBA00004409"/>
    </source>
</evidence>
<keyword evidence="8" id="KW-0175">Coiled coil</keyword>
<evidence type="ECO:0000256" key="9">
    <source>
        <dbReference type="ARBA" id="ARBA00023136"/>
    </source>
</evidence>
<feature type="region of interest" description="Disordered" evidence="10">
    <location>
        <begin position="29"/>
        <end position="53"/>
    </location>
</feature>
<protein>
    <submittedName>
        <fullName evidence="13">Syntaxin-16</fullName>
    </submittedName>
</protein>
<keyword evidence="9 11" id="KW-0472">Membrane</keyword>
<keyword evidence="4 11" id="KW-0812">Transmembrane</keyword>
<dbReference type="Proteomes" id="UP000230066">
    <property type="component" value="Unassembled WGS sequence"/>
</dbReference>
<keyword evidence="7" id="KW-0333">Golgi apparatus</keyword>
<accession>A0A4E0RIM8</accession>
<dbReference type="SUPFAM" id="SSF47661">
    <property type="entry name" value="t-snare proteins"/>
    <property type="match status" value="1"/>
</dbReference>
<evidence type="ECO:0000256" key="7">
    <source>
        <dbReference type="ARBA" id="ARBA00023034"/>
    </source>
</evidence>
<evidence type="ECO:0000313" key="13">
    <source>
        <dbReference type="EMBL" id="THD26381.1"/>
    </source>
</evidence>
<proteinExistence type="inferred from homology"/>
<keyword evidence="5" id="KW-0653">Protein transport</keyword>
<feature type="transmembrane region" description="Helical" evidence="11">
    <location>
        <begin position="294"/>
        <end position="313"/>
    </location>
</feature>
<feature type="compositionally biased region" description="Basic and acidic residues" evidence="10">
    <location>
        <begin position="29"/>
        <end position="46"/>
    </location>
</feature>
<dbReference type="GO" id="GO:0006906">
    <property type="term" value="P:vesicle fusion"/>
    <property type="evidence" value="ECO:0007669"/>
    <property type="project" value="TreeGrafter"/>
</dbReference>
<evidence type="ECO:0000256" key="11">
    <source>
        <dbReference type="SAM" id="Phobius"/>
    </source>
</evidence>
<keyword evidence="6 11" id="KW-1133">Transmembrane helix</keyword>
<dbReference type="GO" id="GO:0000139">
    <property type="term" value="C:Golgi membrane"/>
    <property type="evidence" value="ECO:0007669"/>
    <property type="project" value="UniProtKB-SubCell"/>
</dbReference>
<evidence type="ECO:0000256" key="5">
    <source>
        <dbReference type="ARBA" id="ARBA00022927"/>
    </source>
</evidence>
<dbReference type="GO" id="GO:0000149">
    <property type="term" value="F:SNARE binding"/>
    <property type="evidence" value="ECO:0007669"/>
    <property type="project" value="TreeGrafter"/>
</dbReference>
<dbReference type="Pfam" id="PF05739">
    <property type="entry name" value="SNARE"/>
    <property type="match status" value="1"/>
</dbReference>
<dbReference type="InterPro" id="IPR010989">
    <property type="entry name" value="SNARE"/>
</dbReference>
<dbReference type="SMART" id="SM00397">
    <property type="entry name" value="t_SNARE"/>
    <property type="match status" value="1"/>
</dbReference>
<evidence type="ECO:0000256" key="3">
    <source>
        <dbReference type="ARBA" id="ARBA00022448"/>
    </source>
</evidence>
<comment type="similarity">
    <text evidence="2">Belongs to the syntaxin family.</text>
</comment>
<comment type="caution">
    <text evidence="13">The sequence shown here is derived from an EMBL/GenBank/DDBJ whole genome shotgun (WGS) entry which is preliminary data.</text>
</comment>